<organism evidence="1 2">
    <name type="scientific">Nocardia tenerifensis</name>
    <dbReference type="NCBI Taxonomy" id="228006"/>
    <lineage>
        <taxon>Bacteria</taxon>
        <taxon>Bacillati</taxon>
        <taxon>Actinomycetota</taxon>
        <taxon>Actinomycetes</taxon>
        <taxon>Mycobacteriales</taxon>
        <taxon>Nocardiaceae</taxon>
        <taxon>Nocardia</taxon>
    </lineage>
</organism>
<dbReference type="Proteomes" id="UP000247569">
    <property type="component" value="Unassembled WGS sequence"/>
</dbReference>
<accession>A0A318K9C5</accession>
<keyword evidence="2" id="KW-1185">Reference proteome</keyword>
<dbReference type="EMBL" id="QJKF01000001">
    <property type="protein sequence ID" value="PXX70686.1"/>
    <property type="molecule type" value="Genomic_DNA"/>
</dbReference>
<evidence type="ECO:0000313" key="2">
    <source>
        <dbReference type="Proteomes" id="UP000247569"/>
    </source>
</evidence>
<evidence type="ECO:0000313" key="1">
    <source>
        <dbReference type="EMBL" id="PXX70686.1"/>
    </source>
</evidence>
<name>A0A318K9C5_9NOCA</name>
<dbReference type="OrthoDB" id="4559810at2"/>
<reference evidence="1 2" key="1">
    <citation type="submission" date="2018-05" db="EMBL/GenBank/DDBJ databases">
        <title>Genomic Encyclopedia of Type Strains, Phase IV (KMG-IV): sequencing the most valuable type-strain genomes for metagenomic binning, comparative biology and taxonomic classification.</title>
        <authorList>
            <person name="Goeker M."/>
        </authorList>
    </citation>
    <scope>NUCLEOTIDE SEQUENCE [LARGE SCALE GENOMIC DNA]</scope>
    <source>
        <strain evidence="1 2">DSM 44704</strain>
    </source>
</reference>
<comment type="caution">
    <text evidence="1">The sequence shown here is derived from an EMBL/GenBank/DDBJ whole genome shotgun (WGS) entry which is preliminary data.</text>
</comment>
<dbReference type="InterPro" id="IPR012340">
    <property type="entry name" value="NA-bd_OB-fold"/>
</dbReference>
<sequence length="77" mass="7826">MSDPVVGLTGTLTSPIRGAGLLGEVRVAIRGGTELYIARAAEAIPAGATVLVIDVAPGRIVDVVPWIPLTPDPADII</sequence>
<protein>
    <recommendedName>
        <fullName evidence="3">NfeD-like partner-binding protein</fullName>
    </recommendedName>
</protein>
<proteinExistence type="predicted"/>
<gene>
    <name evidence="1" type="ORF">DFR70_101105</name>
</gene>
<dbReference type="Gene3D" id="2.40.50.140">
    <property type="entry name" value="Nucleic acid-binding proteins"/>
    <property type="match status" value="1"/>
</dbReference>
<dbReference type="AlphaFoldDB" id="A0A318K9C5"/>
<evidence type="ECO:0008006" key="3">
    <source>
        <dbReference type="Google" id="ProtNLM"/>
    </source>
</evidence>
<dbReference type="RefSeq" id="WP_040734815.1">
    <property type="nucleotide sequence ID" value="NZ_QJKF01000001.1"/>
</dbReference>